<dbReference type="OMA" id="CKLAWTQ"/>
<dbReference type="KEGG" id="aplc:110973260"/>
<dbReference type="GeneID" id="110973260"/>
<proteinExistence type="predicted"/>
<keyword evidence="1" id="KW-1185">Reference proteome</keyword>
<dbReference type="OrthoDB" id="10062908at2759"/>
<gene>
    <name evidence="2" type="primary">LOC110973260</name>
</gene>
<name>A0A8B7XFU6_ACAPL</name>
<reference evidence="2" key="1">
    <citation type="submission" date="2025-08" db="UniProtKB">
        <authorList>
            <consortium name="RefSeq"/>
        </authorList>
    </citation>
    <scope>IDENTIFICATION</scope>
</reference>
<dbReference type="Proteomes" id="UP000694845">
    <property type="component" value="Unplaced"/>
</dbReference>
<dbReference type="Pfam" id="PF06918">
    <property type="entry name" value="DUF1280"/>
    <property type="match status" value="1"/>
</dbReference>
<evidence type="ECO:0000313" key="2">
    <source>
        <dbReference type="RefSeq" id="XP_022079643.1"/>
    </source>
</evidence>
<dbReference type="AlphaFoldDB" id="A0A8B7XFU6"/>
<protein>
    <submittedName>
        <fullName evidence="2">Uncharacterized protein LOC110973260</fullName>
    </submittedName>
</protein>
<sequence length="184" mass="20889">MYQTGQCNLLSFKQPTCIPVTLKKSAQSPDGMESTKAHPLSAETSLMMRDCKLAWTQLRKLRGYLNDPRCPPSERALRTKQKHLLKDYLQGEMAELLFTSDKADGVNDLSAFVGDLTEMALDYLDRHQRNGTLTRHKGVIPEDEVWTKVGWDKGGSSFKMAFQIVNFEHPNSLRNTVVFAYFEA</sequence>
<dbReference type="RefSeq" id="XP_022079643.1">
    <property type="nucleotide sequence ID" value="XM_022223951.1"/>
</dbReference>
<dbReference type="PANTHER" id="PTHR31424">
    <property type="entry name" value="PROTEIN CBG23806"/>
    <property type="match status" value="1"/>
</dbReference>
<organism evidence="1 2">
    <name type="scientific">Acanthaster planci</name>
    <name type="common">Crown-of-thorns starfish</name>
    <dbReference type="NCBI Taxonomy" id="133434"/>
    <lineage>
        <taxon>Eukaryota</taxon>
        <taxon>Metazoa</taxon>
        <taxon>Echinodermata</taxon>
        <taxon>Eleutherozoa</taxon>
        <taxon>Asterozoa</taxon>
        <taxon>Asteroidea</taxon>
        <taxon>Valvatacea</taxon>
        <taxon>Valvatida</taxon>
        <taxon>Acanthasteridae</taxon>
        <taxon>Acanthaster</taxon>
    </lineage>
</organism>
<accession>A0A8B7XFU6</accession>
<dbReference type="InterPro" id="IPR009689">
    <property type="entry name" value="DUF1280"/>
</dbReference>
<evidence type="ECO:0000313" key="1">
    <source>
        <dbReference type="Proteomes" id="UP000694845"/>
    </source>
</evidence>